<sequence>MYRSFLNVSGDQENSPSQQAEATPIEPTIMKPLGEPSATSVRKELGIPYHMFKQMKIYSRTTSKEHDLQCVDENGTPYAFSELDIERVNNAKNDVQQKFPSYLSKAINNWGAHWLIKHSVSNWRKCMMKKSTKDADNKYDSFLGGEVANFDDECKRQFGFSFESNYYNELGIPSSGTDGLSAEQQAQVIRAFKKWVGQQSPSCTDMAPQDVMGYPEVAQHMRPVYAEAQFQSVAQPIPRHPILFPFNPPCLIQNSLHDIHRQTTSQPYDAQGQMEQKYITNESAYPGQYYEYPKLQQDYFPLSPGAYQQAPTRAPTSARHEGRNFRRDSESFYPATES</sequence>
<dbReference type="AlphaFoldDB" id="A0A3N4LE09"/>
<accession>A0A3N4LE09</accession>
<reference evidence="2 3" key="1">
    <citation type="journal article" date="2018" name="Nat. Ecol. Evol.">
        <title>Pezizomycetes genomes reveal the molecular basis of ectomycorrhizal truffle lifestyle.</title>
        <authorList>
            <person name="Murat C."/>
            <person name="Payen T."/>
            <person name="Noel B."/>
            <person name="Kuo A."/>
            <person name="Morin E."/>
            <person name="Chen J."/>
            <person name="Kohler A."/>
            <person name="Krizsan K."/>
            <person name="Balestrini R."/>
            <person name="Da Silva C."/>
            <person name="Montanini B."/>
            <person name="Hainaut M."/>
            <person name="Levati E."/>
            <person name="Barry K.W."/>
            <person name="Belfiori B."/>
            <person name="Cichocki N."/>
            <person name="Clum A."/>
            <person name="Dockter R.B."/>
            <person name="Fauchery L."/>
            <person name="Guy J."/>
            <person name="Iotti M."/>
            <person name="Le Tacon F."/>
            <person name="Lindquist E.A."/>
            <person name="Lipzen A."/>
            <person name="Malagnac F."/>
            <person name="Mello A."/>
            <person name="Molinier V."/>
            <person name="Miyauchi S."/>
            <person name="Poulain J."/>
            <person name="Riccioni C."/>
            <person name="Rubini A."/>
            <person name="Sitrit Y."/>
            <person name="Splivallo R."/>
            <person name="Traeger S."/>
            <person name="Wang M."/>
            <person name="Zifcakova L."/>
            <person name="Wipf D."/>
            <person name="Zambonelli A."/>
            <person name="Paolocci F."/>
            <person name="Nowrousian M."/>
            <person name="Ottonello S."/>
            <person name="Baldrian P."/>
            <person name="Spatafora J.W."/>
            <person name="Henrissat B."/>
            <person name="Nagy L.G."/>
            <person name="Aury J.M."/>
            <person name="Wincker P."/>
            <person name="Grigoriev I.V."/>
            <person name="Bonfante P."/>
            <person name="Martin F.M."/>
        </authorList>
    </citation>
    <scope>NUCLEOTIDE SEQUENCE [LARGE SCALE GENOMIC DNA]</scope>
    <source>
        <strain evidence="2 3">ATCC MYA-4762</strain>
    </source>
</reference>
<evidence type="ECO:0000313" key="2">
    <source>
        <dbReference type="EMBL" id="RPB18911.1"/>
    </source>
</evidence>
<proteinExistence type="predicted"/>
<dbReference type="EMBL" id="ML121604">
    <property type="protein sequence ID" value="RPB18911.1"/>
    <property type="molecule type" value="Genomic_DNA"/>
</dbReference>
<protein>
    <submittedName>
        <fullName evidence="2">Uncharacterized protein</fullName>
    </submittedName>
</protein>
<name>A0A3N4LE09_9PEZI</name>
<feature type="compositionally biased region" description="Basic and acidic residues" evidence="1">
    <location>
        <begin position="318"/>
        <end position="330"/>
    </location>
</feature>
<dbReference type="InParanoid" id="A0A3N4LE09"/>
<organism evidence="2 3">
    <name type="scientific">Terfezia boudieri ATCC MYA-4762</name>
    <dbReference type="NCBI Taxonomy" id="1051890"/>
    <lineage>
        <taxon>Eukaryota</taxon>
        <taxon>Fungi</taxon>
        <taxon>Dikarya</taxon>
        <taxon>Ascomycota</taxon>
        <taxon>Pezizomycotina</taxon>
        <taxon>Pezizomycetes</taxon>
        <taxon>Pezizales</taxon>
        <taxon>Pezizaceae</taxon>
        <taxon>Terfezia</taxon>
    </lineage>
</organism>
<evidence type="ECO:0000256" key="1">
    <source>
        <dbReference type="SAM" id="MobiDB-lite"/>
    </source>
</evidence>
<keyword evidence="3" id="KW-1185">Reference proteome</keyword>
<gene>
    <name evidence="2" type="ORF">L211DRAFT_853675</name>
</gene>
<feature type="region of interest" description="Disordered" evidence="1">
    <location>
        <begin position="1"/>
        <end position="36"/>
    </location>
</feature>
<dbReference type="Proteomes" id="UP000267821">
    <property type="component" value="Unassembled WGS sequence"/>
</dbReference>
<feature type="compositionally biased region" description="Polar residues" evidence="1">
    <location>
        <begin position="1"/>
        <end position="21"/>
    </location>
</feature>
<evidence type="ECO:0000313" key="3">
    <source>
        <dbReference type="Proteomes" id="UP000267821"/>
    </source>
</evidence>
<feature type="region of interest" description="Disordered" evidence="1">
    <location>
        <begin position="301"/>
        <end position="338"/>
    </location>
</feature>